<evidence type="ECO:0000259" key="2">
    <source>
        <dbReference type="PROSITE" id="PS51703"/>
    </source>
</evidence>
<feature type="region of interest" description="Disordered" evidence="1">
    <location>
        <begin position="132"/>
        <end position="234"/>
    </location>
</feature>
<feature type="compositionally biased region" description="Polar residues" evidence="1">
    <location>
        <begin position="193"/>
        <end position="228"/>
    </location>
</feature>
<dbReference type="Pfam" id="PF20965">
    <property type="entry name" value="DZF_C"/>
    <property type="match status" value="1"/>
</dbReference>
<dbReference type="InterPro" id="IPR006561">
    <property type="entry name" value="DZF_dom"/>
</dbReference>
<dbReference type="PROSITE" id="PS51703">
    <property type="entry name" value="DZF"/>
    <property type="match status" value="1"/>
</dbReference>
<evidence type="ECO:0000313" key="3">
    <source>
        <dbReference type="WBParaSite" id="ECPE_0001438601-mRNA-1"/>
    </source>
</evidence>
<dbReference type="WBParaSite" id="ECPE_0001438601-mRNA-1">
    <property type="protein sequence ID" value="ECPE_0001438601-mRNA-1"/>
    <property type="gene ID" value="ECPE_0001438601"/>
</dbReference>
<organism evidence="3">
    <name type="scientific">Echinostoma caproni</name>
    <dbReference type="NCBI Taxonomy" id="27848"/>
    <lineage>
        <taxon>Eukaryota</taxon>
        <taxon>Metazoa</taxon>
        <taxon>Spiralia</taxon>
        <taxon>Lophotrochozoa</taxon>
        <taxon>Platyhelminthes</taxon>
        <taxon>Trematoda</taxon>
        <taxon>Digenea</taxon>
        <taxon>Plagiorchiida</taxon>
        <taxon>Echinostomata</taxon>
        <taxon>Echinostomatoidea</taxon>
        <taxon>Echinostomatidae</taxon>
        <taxon>Echinostoma</taxon>
    </lineage>
</organism>
<sequence>LITELRTVSPARSGDGRAPFSPQAIPRSFVRPGPPITPGCAYVSPSRLFRRFFEAIASGLLLQLKSSEMPQADEQSIKDDGDFACSLLASTSLELREQVTVLAQLALRQIAFRQLYKVLRIEPTAAQYSYRRRISPDDDDSSKVEQSVNPEEYDEDDVAGIMQSEEMIQQSLESDNLSAPPKRPCIDQDKSSTADSSITAQTKTNTPTGPSTITSSNGVATRSSSRPGTGTKKN</sequence>
<dbReference type="AlphaFoldDB" id="A0A183B561"/>
<evidence type="ECO:0000256" key="1">
    <source>
        <dbReference type="SAM" id="MobiDB-lite"/>
    </source>
</evidence>
<protein>
    <submittedName>
        <fullName evidence="3">DZF domain-containing protein</fullName>
    </submittedName>
</protein>
<name>A0A183B561_9TREM</name>
<dbReference type="Gene3D" id="1.10.1410.40">
    <property type="match status" value="1"/>
</dbReference>
<dbReference type="InterPro" id="IPR049402">
    <property type="entry name" value="DZF_dom_C"/>
</dbReference>
<reference evidence="3" key="1">
    <citation type="submission" date="2016-06" db="UniProtKB">
        <authorList>
            <consortium name="WormBaseParasite"/>
        </authorList>
    </citation>
    <scope>IDENTIFICATION</scope>
</reference>
<proteinExistence type="predicted"/>
<feature type="domain" description="DZF" evidence="2">
    <location>
        <begin position="1"/>
        <end position="155"/>
    </location>
</feature>
<accession>A0A183B561</accession>
<feature type="compositionally biased region" description="Polar residues" evidence="1">
    <location>
        <begin position="166"/>
        <end position="177"/>
    </location>
</feature>